<dbReference type="SUPFAM" id="SSF52047">
    <property type="entry name" value="RNI-like"/>
    <property type="match status" value="2"/>
</dbReference>
<reference evidence="11" key="3">
    <citation type="submission" date="2018-07" db="EMBL/GenBank/DDBJ databases">
        <title>WGS assembly of Glycine max.</title>
        <authorList>
            <person name="Schmutz J."/>
            <person name="Cannon S."/>
            <person name="Schlueter J."/>
            <person name="Ma J."/>
            <person name="Mitros T."/>
            <person name="Nelson W."/>
            <person name="Hyten D."/>
            <person name="Song Q."/>
            <person name="Thelen J."/>
            <person name="Cheng J."/>
            <person name="Xu D."/>
            <person name="Hellsten U."/>
            <person name="May G."/>
            <person name="Yu Y."/>
            <person name="Sakurai T."/>
            <person name="Umezawa T."/>
            <person name="Bhattacharyya M."/>
            <person name="Sandhu D."/>
            <person name="Valliyodan B."/>
            <person name="Lindquist E."/>
            <person name="Peto M."/>
            <person name="Grant D."/>
            <person name="Shu S."/>
            <person name="Goodstein D."/>
            <person name="Barry K."/>
            <person name="Futrell-Griggs M."/>
            <person name="Abernathy B."/>
            <person name="Du J."/>
            <person name="Tian Z."/>
            <person name="Zhu L."/>
            <person name="Gill N."/>
            <person name="Joshi T."/>
            <person name="Libault M."/>
            <person name="Sethuraman A."/>
            <person name="Zhang X."/>
            <person name="Shinozaki K."/>
            <person name="Nguyen H."/>
            <person name="Wing R."/>
            <person name="Cregan P."/>
            <person name="Specht J."/>
            <person name="Grimwood J."/>
            <person name="Rokhsar D."/>
            <person name="Stacey G."/>
            <person name="Shoemaker R."/>
            <person name="Jackson S."/>
        </authorList>
    </citation>
    <scope>NUCLEOTIDE SEQUENCE</scope>
    <source>
        <tissue evidence="11">Callus</tissue>
    </source>
</reference>
<dbReference type="OMA" id="TITTWEN"/>
<keyword evidence="6 8" id="KW-1133">Transmembrane helix</keyword>
<feature type="chain" id="PRO_5014521295" description="Leucine-rich repeat-containing N-terminal plant-type domain-containing protein" evidence="9">
    <location>
        <begin position="20"/>
        <end position="835"/>
    </location>
</feature>
<dbReference type="InterPro" id="IPR001611">
    <property type="entry name" value="Leu-rich_rpt"/>
</dbReference>
<evidence type="ECO:0000256" key="1">
    <source>
        <dbReference type="ARBA" id="ARBA00004167"/>
    </source>
</evidence>
<dbReference type="Pfam" id="PF00560">
    <property type="entry name" value="LRR_1"/>
    <property type="match status" value="4"/>
</dbReference>
<evidence type="ECO:0000313" key="12">
    <source>
        <dbReference type="EnsemblPlants" id="KRH14258"/>
    </source>
</evidence>
<dbReference type="Pfam" id="PF13855">
    <property type="entry name" value="LRR_8"/>
    <property type="match status" value="5"/>
</dbReference>
<dbReference type="Pfam" id="PF08263">
    <property type="entry name" value="LRRNT_2"/>
    <property type="match status" value="1"/>
</dbReference>
<evidence type="ECO:0000256" key="6">
    <source>
        <dbReference type="ARBA" id="ARBA00022989"/>
    </source>
</evidence>
<dbReference type="PANTHER" id="PTHR48060">
    <property type="entry name" value="DNA DAMAGE-REPAIR/TOLERATION PROTEIN DRT100"/>
    <property type="match status" value="1"/>
</dbReference>
<evidence type="ECO:0000313" key="11">
    <source>
        <dbReference type="EMBL" id="KRH14258.1"/>
    </source>
</evidence>
<keyword evidence="2" id="KW-0433">Leucine-rich repeat</keyword>
<keyword evidence="4 9" id="KW-0732">Signal</keyword>
<dbReference type="Gramene" id="KRH14258">
    <property type="protein sequence ID" value="KRH14258"/>
    <property type="gene ID" value="GLYMA_14G015500"/>
</dbReference>
<dbReference type="PRINTS" id="PR00019">
    <property type="entry name" value="LEURICHRPT"/>
</dbReference>
<dbReference type="PANTHER" id="PTHR48060:SF21">
    <property type="entry name" value="L DOMAIN-LIKE PROTEIN"/>
    <property type="match status" value="1"/>
</dbReference>
<evidence type="ECO:0000259" key="10">
    <source>
        <dbReference type="Pfam" id="PF08263"/>
    </source>
</evidence>
<reference evidence="11 12" key="1">
    <citation type="journal article" date="2010" name="Nature">
        <title>Genome sequence of the palaeopolyploid soybean.</title>
        <authorList>
            <person name="Schmutz J."/>
            <person name="Cannon S.B."/>
            <person name="Schlueter J."/>
            <person name="Ma J."/>
            <person name="Mitros T."/>
            <person name="Nelson W."/>
            <person name="Hyten D.L."/>
            <person name="Song Q."/>
            <person name="Thelen J.J."/>
            <person name="Cheng J."/>
            <person name="Xu D."/>
            <person name="Hellsten U."/>
            <person name="May G.D."/>
            <person name="Yu Y."/>
            <person name="Sakurai T."/>
            <person name="Umezawa T."/>
            <person name="Bhattacharyya M.K."/>
            <person name="Sandhu D."/>
            <person name="Valliyodan B."/>
            <person name="Lindquist E."/>
            <person name="Peto M."/>
            <person name="Grant D."/>
            <person name="Shu S."/>
            <person name="Goodstein D."/>
            <person name="Barry K."/>
            <person name="Futrell-Griggs M."/>
            <person name="Abernathy B."/>
            <person name="Du J."/>
            <person name="Tian Z."/>
            <person name="Zhu L."/>
            <person name="Gill N."/>
            <person name="Joshi T."/>
            <person name="Libault M."/>
            <person name="Sethuraman A."/>
            <person name="Zhang X.-C."/>
            <person name="Shinozaki K."/>
            <person name="Nguyen H.T."/>
            <person name="Wing R.A."/>
            <person name="Cregan P."/>
            <person name="Specht J."/>
            <person name="Grimwood J."/>
            <person name="Rokhsar D."/>
            <person name="Stacey G."/>
            <person name="Shoemaker R.C."/>
            <person name="Jackson S.A."/>
        </authorList>
    </citation>
    <scope>NUCLEOTIDE SEQUENCE [LARGE SCALE GENOMIC DNA]</scope>
    <source>
        <strain evidence="12">cv. Williams 82</strain>
        <tissue evidence="11">Callus</tissue>
    </source>
</reference>
<dbReference type="InterPro" id="IPR003591">
    <property type="entry name" value="Leu-rich_rpt_typical-subtyp"/>
</dbReference>
<gene>
    <name evidence="11" type="ORF">GLYMA_14G015500</name>
</gene>
<protein>
    <recommendedName>
        <fullName evidence="10">Leucine-rich repeat-containing N-terminal plant-type domain-containing protein</fullName>
    </recommendedName>
</protein>
<accession>A0A0R0GEL6</accession>
<dbReference type="InterPro" id="IPR053211">
    <property type="entry name" value="DNA_repair-toleration"/>
</dbReference>
<comment type="subcellular location">
    <subcellularLocation>
        <location evidence="1">Membrane</location>
        <topology evidence="1">Single-pass membrane protein</topology>
    </subcellularLocation>
</comment>
<evidence type="ECO:0000256" key="8">
    <source>
        <dbReference type="SAM" id="Phobius"/>
    </source>
</evidence>
<dbReference type="EMBL" id="CM000847">
    <property type="protein sequence ID" value="KRH14258.1"/>
    <property type="molecule type" value="Genomic_DNA"/>
</dbReference>
<dbReference type="InterPro" id="IPR032675">
    <property type="entry name" value="LRR_dom_sf"/>
</dbReference>
<feature type="signal peptide" evidence="9">
    <location>
        <begin position="1"/>
        <end position="19"/>
    </location>
</feature>
<keyword evidence="7 8" id="KW-0472">Membrane</keyword>
<dbReference type="FunFam" id="3.80.10.10:FF:000095">
    <property type="entry name" value="LRR receptor-like serine/threonine-protein kinase GSO1"/>
    <property type="match status" value="2"/>
</dbReference>
<reference evidence="12" key="2">
    <citation type="submission" date="2018-02" db="UniProtKB">
        <authorList>
            <consortium name="EnsemblPlants"/>
        </authorList>
    </citation>
    <scope>IDENTIFICATION</scope>
    <source>
        <strain evidence="12">Williams 82</strain>
    </source>
</reference>
<evidence type="ECO:0000256" key="7">
    <source>
        <dbReference type="ARBA" id="ARBA00023136"/>
    </source>
</evidence>
<keyword evidence="5" id="KW-0677">Repeat</keyword>
<dbReference type="Proteomes" id="UP000008827">
    <property type="component" value="Chromosome 14"/>
</dbReference>
<dbReference type="InterPro" id="IPR013210">
    <property type="entry name" value="LRR_N_plant-typ"/>
</dbReference>
<feature type="transmembrane region" description="Helical" evidence="8">
    <location>
        <begin position="799"/>
        <end position="822"/>
    </location>
</feature>
<evidence type="ECO:0000256" key="9">
    <source>
        <dbReference type="SAM" id="SignalP"/>
    </source>
</evidence>
<dbReference type="STRING" id="3847.A0A0R0GEL6"/>
<dbReference type="EnsemblPlants" id="KRH14258">
    <property type="protein sequence ID" value="KRH14258"/>
    <property type="gene ID" value="GLYMA_14G015500"/>
</dbReference>
<evidence type="ECO:0000256" key="2">
    <source>
        <dbReference type="ARBA" id="ARBA00022614"/>
    </source>
</evidence>
<keyword evidence="3 8" id="KW-0812">Transmembrane</keyword>
<dbReference type="SMR" id="A0A0R0GEL6"/>
<evidence type="ECO:0000256" key="3">
    <source>
        <dbReference type="ARBA" id="ARBA00022692"/>
    </source>
</evidence>
<dbReference type="FunCoup" id="A0A0R0GEL6">
    <property type="interactions" value="973"/>
</dbReference>
<feature type="domain" description="Leucine-rich repeat-containing N-terminal plant-type" evidence="10">
    <location>
        <begin position="25"/>
        <end position="75"/>
    </location>
</feature>
<sequence length="835" mass="93241">MGWLFVVCWHLLLFHFSFSHSLCHTHDSFALLHFKASFPFNTTYYYNAYECPVTNLKTTTWENGTDCCSWLGVTCHPISGHVTGLDLSCSGLYGEIHPNSTLFHLSHLQSLNLANNDFYPSPLSSLFCGFVSLTHLNLSNTYFRGEIPSQISHLSKLQSLDLSLPLNSQFLLKWRESTWKRLLQNATVLRELVLNRTDLSSTSMRPLNLSSSLITLSLRGTGLKGTLADGILCLPNLQHLYLSDNFDLHGQLPNLSCSTTSVSVLQISSNEFQGPIPPSFSNLVHLTFLDLSFNKLNGSIPPLLLALPRLTFLYLRDNYLTGQIPNVFHQSNIFEVLDLTHNNIQGELPSTLSNLQHLIYLDLSFNRLEGPLPNKITGFSNLTWLVFNNNLLNGTIPSWCFSLPSLMYLYLNNNQFTGHIPAISSYSLQSLILCYNKLQGLYLSQLSQLSLNFESRANYSFSSLLQLDLSSMSLTEFPKLSGKVPILKILYLSNNKLKGRVPTWLHKMDSLSALSLSHNMLTTPMDQFSRNYQLTILDLSFNLLTGSISSSICNASSMESLFLPHNKLTGIIPQCLVNLPYLQVLDLQMNKLYGTLPSTFSRNNRLSTLNLNDNQLEGILPESLSNCTLLEVLNLGNNQIEDTFPHWLQKLPYLKVLVLRANKFHGLIASFKTNHGFPSLIVFDISSNDFSGPIPKKIIQDEEDSSSQQYMRTQVSLGAFDSTVTVTMKGMSMLLTKIPTDFVSIDLSGNKFEGEIPNVIGELHALKGLNLSHNRLSGLIPQSMGNLTNLESLDLSSNMLNVAIGYGCGMVFGVGMGCFVLLTGKPQWIVRKFGP</sequence>
<dbReference type="OrthoDB" id="1428163at2759"/>
<dbReference type="SUPFAM" id="SSF52058">
    <property type="entry name" value="L domain-like"/>
    <property type="match status" value="1"/>
</dbReference>
<dbReference type="GO" id="GO:0016020">
    <property type="term" value="C:membrane"/>
    <property type="evidence" value="ECO:0007669"/>
    <property type="project" value="UniProtKB-SubCell"/>
</dbReference>
<keyword evidence="13" id="KW-1185">Reference proteome</keyword>
<dbReference type="AlphaFoldDB" id="A0A0R0GEL6"/>
<dbReference type="PaxDb" id="3847-GLYMA14G01911.1"/>
<evidence type="ECO:0000313" key="13">
    <source>
        <dbReference type="Proteomes" id="UP000008827"/>
    </source>
</evidence>
<dbReference type="Gene3D" id="3.80.10.10">
    <property type="entry name" value="Ribonuclease Inhibitor"/>
    <property type="match status" value="6"/>
</dbReference>
<dbReference type="InParanoid" id="A0A0R0GEL6"/>
<evidence type="ECO:0000256" key="4">
    <source>
        <dbReference type="ARBA" id="ARBA00022729"/>
    </source>
</evidence>
<dbReference type="SMART" id="SM00365">
    <property type="entry name" value="LRR_SD22"/>
    <property type="match status" value="5"/>
</dbReference>
<organism evidence="11">
    <name type="scientific">Glycine max</name>
    <name type="common">Soybean</name>
    <name type="synonym">Glycine hispida</name>
    <dbReference type="NCBI Taxonomy" id="3847"/>
    <lineage>
        <taxon>Eukaryota</taxon>
        <taxon>Viridiplantae</taxon>
        <taxon>Streptophyta</taxon>
        <taxon>Embryophyta</taxon>
        <taxon>Tracheophyta</taxon>
        <taxon>Spermatophyta</taxon>
        <taxon>Magnoliopsida</taxon>
        <taxon>eudicotyledons</taxon>
        <taxon>Gunneridae</taxon>
        <taxon>Pentapetalae</taxon>
        <taxon>rosids</taxon>
        <taxon>fabids</taxon>
        <taxon>Fabales</taxon>
        <taxon>Fabaceae</taxon>
        <taxon>Papilionoideae</taxon>
        <taxon>50 kb inversion clade</taxon>
        <taxon>NPAAA clade</taxon>
        <taxon>indigoferoid/millettioid clade</taxon>
        <taxon>Phaseoleae</taxon>
        <taxon>Glycine</taxon>
        <taxon>Glycine subgen. Soja</taxon>
    </lineage>
</organism>
<proteinExistence type="predicted"/>
<evidence type="ECO:0000256" key="5">
    <source>
        <dbReference type="ARBA" id="ARBA00022737"/>
    </source>
</evidence>
<dbReference type="SMART" id="SM00369">
    <property type="entry name" value="LRR_TYP"/>
    <property type="match status" value="9"/>
</dbReference>
<dbReference type="PROSITE" id="PS51450">
    <property type="entry name" value="LRR"/>
    <property type="match status" value="1"/>
</dbReference>
<name>A0A0R0GEL6_SOYBN</name>